<sequence>MVCALGVGTIWLAIASFAGYNVSSTHTIIGGIIGFALVYGGGGAVQWATPDPAAFPPVKGVVPIILSWFFSPILTGLASAITFYIVRTAVLRRANSYNLAYWVLPIAVIITTFINVFFVFTKGAAKTLGADFPTNKAAWVSAIIAAGCGFLTAVVVIPLLRKRSAATAAKEAADAAALEAASKDPKAAEKVEEVAEFDASQLPWFRRMLHGAKTAALHGTSVDIHKVVEEDEVIAAMHAHAEKFDPATERVFGYLQVFSAIAVIFAHGAGEVGFMAGPLSAIYDIYMTGELQKSVQSQIWCVVLGAFSLVVGLATYGYNVTRAMGTMMAKLSPSRGFCAELATALVILVASQLGLPTSSSQCITGGIFASWVATLFVVGLGVAALFAQGIFSPSKIDGDNLVAYEKGLTGLSKDMVGDFNSTLYALQTAAEGGALAQLSAPQWTDLNASVALMGNKTAKLAKASSVSADAVLSNLKDALSLMQNNSIFTLGQNKVFPGVELCNSFEISSVKAGLAAPCPSPLLVAPPKA</sequence>
<gene>
    <name evidence="8" type="ORF">MNEG_12934</name>
</gene>
<evidence type="ECO:0000256" key="1">
    <source>
        <dbReference type="ARBA" id="ARBA00004141"/>
    </source>
</evidence>
<evidence type="ECO:0000313" key="9">
    <source>
        <dbReference type="Proteomes" id="UP000054498"/>
    </source>
</evidence>
<comment type="subcellular location">
    <subcellularLocation>
        <location evidence="1 7">Membrane</location>
        <topology evidence="1 7">Multi-pass membrane protein</topology>
    </subcellularLocation>
</comment>
<comment type="similarity">
    <text evidence="7">Belongs to the inorganic phosphate transporter (PiT) (TC 2.A.20) family.</text>
</comment>
<feature type="transmembrane region" description="Helical" evidence="7">
    <location>
        <begin position="98"/>
        <end position="118"/>
    </location>
</feature>
<evidence type="ECO:0000256" key="7">
    <source>
        <dbReference type="RuleBase" id="RU363058"/>
    </source>
</evidence>
<reference evidence="8 9" key="1">
    <citation type="journal article" date="2013" name="BMC Genomics">
        <title>Reconstruction of the lipid metabolism for the microalga Monoraphidium neglectum from its genome sequence reveals characteristics suitable for biofuel production.</title>
        <authorList>
            <person name="Bogen C."/>
            <person name="Al-Dilaimi A."/>
            <person name="Albersmeier A."/>
            <person name="Wichmann J."/>
            <person name="Grundmann M."/>
            <person name="Rupp O."/>
            <person name="Lauersen K.J."/>
            <person name="Blifernez-Klassen O."/>
            <person name="Kalinowski J."/>
            <person name="Goesmann A."/>
            <person name="Mussgnug J.H."/>
            <person name="Kruse O."/>
        </authorList>
    </citation>
    <scope>NUCLEOTIDE SEQUENCE [LARGE SCALE GENOMIC DNA]</scope>
    <source>
        <strain evidence="8 9">SAG 48.87</strain>
    </source>
</reference>
<dbReference type="GO" id="GO:0016020">
    <property type="term" value="C:membrane"/>
    <property type="evidence" value="ECO:0007669"/>
    <property type="project" value="UniProtKB-SubCell"/>
</dbReference>
<feature type="transmembrane region" description="Helical" evidence="7">
    <location>
        <begin position="367"/>
        <end position="387"/>
    </location>
</feature>
<comment type="function">
    <text evidence="7">Sodium-phosphate symporter.</text>
</comment>
<dbReference type="KEGG" id="mng:MNEG_12934"/>
<dbReference type="STRING" id="145388.A0A0D2LTN7"/>
<feature type="transmembrane region" description="Helical" evidence="7">
    <location>
        <begin position="337"/>
        <end position="355"/>
    </location>
</feature>
<accession>A0A0D2LTN7</accession>
<dbReference type="AlphaFoldDB" id="A0A0D2LTN7"/>
<dbReference type="RefSeq" id="XP_013894049.1">
    <property type="nucleotide sequence ID" value="XM_014038595.1"/>
</dbReference>
<feature type="transmembrane region" description="Helical" evidence="7">
    <location>
        <begin position="65"/>
        <end position="86"/>
    </location>
</feature>
<organism evidence="8 9">
    <name type="scientific">Monoraphidium neglectum</name>
    <dbReference type="NCBI Taxonomy" id="145388"/>
    <lineage>
        <taxon>Eukaryota</taxon>
        <taxon>Viridiplantae</taxon>
        <taxon>Chlorophyta</taxon>
        <taxon>core chlorophytes</taxon>
        <taxon>Chlorophyceae</taxon>
        <taxon>CS clade</taxon>
        <taxon>Sphaeropleales</taxon>
        <taxon>Selenastraceae</taxon>
        <taxon>Monoraphidium</taxon>
    </lineage>
</organism>
<evidence type="ECO:0000256" key="3">
    <source>
        <dbReference type="ARBA" id="ARBA00022592"/>
    </source>
</evidence>
<keyword evidence="3 7" id="KW-0592">Phosphate transport</keyword>
<evidence type="ECO:0000256" key="4">
    <source>
        <dbReference type="ARBA" id="ARBA00022692"/>
    </source>
</evidence>
<evidence type="ECO:0000313" key="8">
    <source>
        <dbReference type="EMBL" id="KIY95029.1"/>
    </source>
</evidence>
<evidence type="ECO:0000256" key="2">
    <source>
        <dbReference type="ARBA" id="ARBA00022448"/>
    </source>
</evidence>
<dbReference type="PANTHER" id="PTHR11101:SF94">
    <property type="entry name" value="PHOSPHATE TRANSPORTER"/>
    <property type="match status" value="1"/>
</dbReference>
<protein>
    <recommendedName>
        <fullName evidence="7">Phosphate transporter</fullName>
    </recommendedName>
</protein>
<proteinExistence type="inferred from homology"/>
<evidence type="ECO:0000256" key="6">
    <source>
        <dbReference type="ARBA" id="ARBA00023136"/>
    </source>
</evidence>
<dbReference type="Pfam" id="PF01384">
    <property type="entry name" value="PHO4"/>
    <property type="match status" value="1"/>
</dbReference>
<dbReference type="Proteomes" id="UP000054498">
    <property type="component" value="Unassembled WGS sequence"/>
</dbReference>
<feature type="transmembrane region" description="Helical" evidence="7">
    <location>
        <begin position="138"/>
        <end position="160"/>
    </location>
</feature>
<dbReference type="GO" id="GO:0005315">
    <property type="term" value="F:phosphate transmembrane transporter activity"/>
    <property type="evidence" value="ECO:0007669"/>
    <property type="project" value="InterPro"/>
</dbReference>
<keyword evidence="4 7" id="KW-0812">Transmembrane</keyword>
<feature type="transmembrane region" description="Helical" evidence="7">
    <location>
        <begin position="251"/>
        <end position="277"/>
    </location>
</feature>
<keyword evidence="5 7" id="KW-1133">Transmembrane helix</keyword>
<dbReference type="GeneID" id="25730346"/>
<dbReference type="GO" id="GO:0035435">
    <property type="term" value="P:phosphate ion transmembrane transport"/>
    <property type="evidence" value="ECO:0007669"/>
    <property type="project" value="TreeGrafter"/>
</dbReference>
<dbReference type="PANTHER" id="PTHR11101">
    <property type="entry name" value="PHOSPHATE TRANSPORTER"/>
    <property type="match status" value="1"/>
</dbReference>
<feature type="transmembrane region" description="Helical" evidence="7">
    <location>
        <begin position="297"/>
        <end position="316"/>
    </location>
</feature>
<name>A0A0D2LTN7_9CHLO</name>
<evidence type="ECO:0000256" key="5">
    <source>
        <dbReference type="ARBA" id="ARBA00022989"/>
    </source>
</evidence>
<dbReference type="InterPro" id="IPR001204">
    <property type="entry name" value="Phos_transporter"/>
</dbReference>
<keyword evidence="2 7" id="KW-0813">Transport</keyword>
<keyword evidence="6 7" id="KW-0472">Membrane</keyword>
<keyword evidence="9" id="KW-1185">Reference proteome</keyword>
<dbReference type="EMBL" id="KK103743">
    <property type="protein sequence ID" value="KIY95029.1"/>
    <property type="molecule type" value="Genomic_DNA"/>
</dbReference>
<dbReference type="OrthoDB" id="260807at2759"/>